<dbReference type="OrthoDB" id="9785695at2"/>
<dbReference type="CDD" id="cd01639">
    <property type="entry name" value="IMPase"/>
    <property type="match status" value="1"/>
</dbReference>
<dbReference type="SUPFAM" id="SSF56655">
    <property type="entry name" value="Carbohydrate phosphatase"/>
    <property type="match status" value="1"/>
</dbReference>
<dbReference type="PRINTS" id="PR00377">
    <property type="entry name" value="IMPHPHTASES"/>
</dbReference>
<evidence type="ECO:0000256" key="3">
    <source>
        <dbReference type="ARBA" id="ARBA00009759"/>
    </source>
</evidence>
<dbReference type="PANTHER" id="PTHR20854">
    <property type="entry name" value="INOSITOL MONOPHOSPHATASE"/>
    <property type="match status" value="1"/>
</dbReference>
<evidence type="ECO:0000256" key="4">
    <source>
        <dbReference type="ARBA" id="ARBA00022723"/>
    </source>
</evidence>
<keyword evidence="5 9" id="KW-0378">Hydrolase</keyword>
<dbReference type="Pfam" id="PF00459">
    <property type="entry name" value="Inositol_P"/>
    <property type="match status" value="1"/>
</dbReference>
<dbReference type="PATRIC" id="fig|1778263.3.peg.56"/>
<sequence>MHPMLNIAIRAARKAGNLIAKHYDIPIEASQKVNNDFVTHVDLEAGRLIIEVIRKYYPQHAILAENSGELAGKDNDPQWIIDPLNGTTNFINRFPYFAVSIAVCIKGHTKIAVVYDPMRNELFTATRTQSAQLNGYRLRCGGARDLTGTILATGFPLKQKQYTDNYIGLLSKLFIQCADFRNTGSAALDLAYVAAGRVDGCVEIGLSPWEVASGELLVREAGGLVTNFTGGHHNYLLSSNIVAGNPRVVKNILSTISNEQIK</sequence>
<dbReference type="GO" id="GO:0008934">
    <property type="term" value="F:inositol monophosphate 1-phosphatase activity"/>
    <property type="evidence" value="ECO:0007669"/>
    <property type="project" value="InterPro"/>
</dbReference>
<dbReference type="GO" id="GO:0006020">
    <property type="term" value="P:inositol metabolic process"/>
    <property type="evidence" value="ECO:0007669"/>
    <property type="project" value="TreeGrafter"/>
</dbReference>
<reference evidence="11" key="1">
    <citation type="submission" date="2016-01" db="EMBL/GenBank/DDBJ databases">
        <authorList>
            <person name="Husnik F."/>
        </authorList>
    </citation>
    <scope>NUCLEOTIDE SEQUENCE [LARGE SCALE GENOMIC DNA]</scope>
</reference>
<name>A0A143WTG4_9ENTR</name>
<dbReference type="GO" id="GO:0046872">
    <property type="term" value="F:metal ion binding"/>
    <property type="evidence" value="ECO:0007669"/>
    <property type="project" value="UniProtKB-KW"/>
</dbReference>
<evidence type="ECO:0000256" key="7">
    <source>
        <dbReference type="ARBA" id="ARBA00022842"/>
    </source>
</evidence>
<dbReference type="GO" id="GO:0031564">
    <property type="term" value="P:transcription antitermination"/>
    <property type="evidence" value="ECO:0007669"/>
    <property type="project" value="UniProtKB-KW"/>
</dbReference>
<feature type="binding site" evidence="8">
    <location>
        <position position="65"/>
    </location>
    <ligand>
        <name>Mg(2+)</name>
        <dbReference type="ChEBI" id="CHEBI:18420"/>
        <label>1</label>
        <note>catalytic</note>
    </ligand>
</feature>
<dbReference type="PRINTS" id="PR01959">
    <property type="entry name" value="SBIMPHPHTASE"/>
</dbReference>
<proteinExistence type="inferred from homology"/>
<evidence type="ECO:0000256" key="6">
    <source>
        <dbReference type="ARBA" id="ARBA00022814"/>
    </source>
</evidence>
<keyword evidence="7 8" id="KW-0460">Magnesium</keyword>
<dbReference type="InterPro" id="IPR033942">
    <property type="entry name" value="IMPase"/>
</dbReference>
<keyword evidence="6" id="KW-0889">Transcription antitermination</keyword>
<dbReference type="FunFam" id="3.30.540.10:FF:000003">
    <property type="entry name" value="Inositol-1-monophosphatase"/>
    <property type="match status" value="1"/>
</dbReference>
<comment type="catalytic activity">
    <reaction evidence="1 9">
        <text>a myo-inositol phosphate + H2O = myo-inositol + phosphate</text>
        <dbReference type="Rhea" id="RHEA:24056"/>
        <dbReference type="ChEBI" id="CHEBI:15377"/>
        <dbReference type="ChEBI" id="CHEBI:17268"/>
        <dbReference type="ChEBI" id="CHEBI:43474"/>
        <dbReference type="ChEBI" id="CHEBI:84139"/>
        <dbReference type="EC" id="3.1.3.25"/>
    </reaction>
</comment>
<comment type="cofactor">
    <cofactor evidence="2 8 9">
        <name>Mg(2+)</name>
        <dbReference type="ChEBI" id="CHEBI:18420"/>
    </cofactor>
</comment>
<evidence type="ECO:0000256" key="5">
    <source>
        <dbReference type="ARBA" id="ARBA00022801"/>
    </source>
</evidence>
<protein>
    <recommendedName>
        <fullName evidence="9">Inositol-1-monophosphatase</fullName>
        <ecNumber evidence="9">3.1.3.25</ecNumber>
    </recommendedName>
</protein>
<dbReference type="EMBL" id="LN999835">
    <property type="protein sequence ID" value="CUX97008.1"/>
    <property type="molecule type" value="Genomic_DNA"/>
</dbReference>
<dbReference type="EC" id="3.1.3.25" evidence="9"/>
<dbReference type="RefSeq" id="WP_067567351.1">
    <property type="nucleotide sequence ID" value="NZ_LN999835.1"/>
</dbReference>
<evidence type="ECO:0000256" key="8">
    <source>
        <dbReference type="PIRSR" id="PIRSR600760-2"/>
    </source>
</evidence>
<evidence type="ECO:0000256" key="2">
    <source>
        <dbReference type="ARBA" id="ARBA00001946"/>
    </source>
</evidence>
<dbReference type="AlphaFoldDB" id="A0A143WTG4"/>
<comment type="similarity">
    <text evidence="3 9">Belongs to the inositol monophosphatase superfamily.</text>
</comment>
<keyword evidence="11" id="KW-1185">Reference proteome</keyword>
<dbReference type="GO" id="GO:0007165">
    <property type="term" value="P:signal transduction"/>
    <property type="evidence" value="ECO:0007669"/>
    <property type="project" value="TreeGrafter"/>
</dbReference>
<feature type="binding site" evidence="8">
    <location>
        <position position="82"/>
    </location>
    <ligand>
        <name>Mg(2+)</name>
        <dbReference type="ChEBI" id="CHEBI:18420"/>
        <label>1</label>
        <note>catalytic</note>
    </ligand>
</feature>
<evidence type="ECO:0000256" key="9">
    <source>
        <dbReference type="RuleBase" id="RU364068"/>
    </source>
</evidence>
<dbReference type="KEGG" id="hed:TPER_HE00056"/>
<accession>A0A143WTG4</accession>
<feature type="binding site" evidence="8">
    <location>
        <position position="84"/>
    </location>
    <ligand>
        <name>Mg(2+)</name>
        <dbReference type="ChEBI" id="CHEBI:18420"/>
        <label>1</label>
        <note>catalytic</note>
    </ligand>
</feature>
<dbReference type="InterPro" id="IPR022337">
    <property type="entry name" value="Inositol_monophosphatase_SuhB"/>
</dbReference>
<dbReference type="InterPro" id="IPR000760">
    <property type="entry name" value="Inositol_monophosphatase-like"/>
</dbReference>
<dbReference type="Gene3D" id="3.30.540.10">
    <property type="entry name" value="Fructose-1,6-Bisphosphatase, subunit A, domain 1"/>
    <property type="match status" value="1"/>
</dbReference>
<gene>
    <name evidence="10" type="primary">suhB</name>
    <name evidence="10" type="ORF">TPER_HE00056</name>
</gene>
<keyword evidence="4 8" id="KW-0479">Metal-binding</keyword>
<evidence type="ECO:0000256" key="1">
    <source>
        <dbReference type="ARBA" id="ARBA00001033"/>
    </source>
</evidence>
<dbReference type="STRING" id="1778263.TPER_HE00056"/>
<keyword evidence="6" id="KW-0804">Transcription</keyword>
<dbReference type="NCBIfam" id="NF008027">
    <property type="entry name" value="PRK10757.1"/>
    <property type="match status" value="1"/>
</dbReference>
<evidence type="ECO:0000313" key="10">
    <source>
        <dbReference type="EMBL" id="CUX97008.1"/>
    </source>
</evidence>
<keyword evidence="6" id="KW-0805">Transcription regulation</keyword>
<dbReference type="PANTHER" id="PTHR20854:SF4">
    <property type="entry name" value="INOSITOL-1-MONOPHOSPHATASE-RELATED"/>
    <property type="match status" value="1"/>
</dbReference>
<organism evidence="10 11">
    <name type="scientific">Candidatus Hoaglandella endobia</name>
    <dbReference type="NCBI Taxonomy" id="1778263"/>
    <lineage>
        <taxon>Bacteria</taxon>
        <taxon>Pseudomonadati</taxon>
        <taxon>Pseudomonadota</taxon>
        <taxon>Gammaproteobacteria</taxon>
        <taxon>Enterobacterales</taxon>
        <taxon>Enterobacteriaceae</taxon>
        <taxon>Candidatus Hoaglandella</taxon>
    </lineage>
</organism>
<dbReference type="Gene3D" id="3.40.190.80">
    <property type="match status" value="1"/>
</dbReference>
<evidence type="ECO:0000313" key="11">
    <source>
        <dbReference type="Proteomes" id="UP000095477"/>
    </source>
</evidence>
<dbReference type="Proteomes" id="UP000095477">
    <property type="component" value="Chromosome I"/>
</dbReference>